<evidence type="ECO:0000313" key="2">
    <source>
        <dbReference type="Proteomes" id="UP001145050"/>
    </source>
</evidence>
<comment type="caution">
    <text evidence="1">The sequence shown here is derived from an EMBL/GenBank/DDBJ whole genome shotgun (WGS) entry which is preliminary data.</text>
</comment>
<dbReference type="EMBL" id="JAMQKB010000005">
    <property type="protein sequence ID" value="MDC3424218.1"/>
    <property type="molecule type" value="Genomic_DNA"/>
</dbReference>
<sequence length="303" mass="33746">MSVDKLLDGAYDLHVHTAPDVVERKLDDLDLAERAAKVGIKGFGIKSHYFCTAERARLVHKVYPSVKPVGAIVLNNAVGGFNPLAVEMAGRDGAKIVWMPTFDSENEQAFFRAGKHKKLPFWAKLQTELMEQGKTTESIKVFEGDGITFKKEVTDVLDIIANHNMILATGHLGKKETFAIVKAAKELHVNNIIITHPNFPSTYYTKEEQKELADLGAFMEHCFTTPKTGKISWEEVYEQIRYVGPEHCIISTDLGQPSALYPDEGLREFYTNLLANGFTFDEVKQMAQDNPAQLVEGGKTATV</sequence>
<name>A0A9X3WT84_9BACI</name>
<dbReference type="SUPFAM" id="SSF51556">
    <property type="entry name" value="Metallo-dependent hydrolases"/>
    <property type="match status" value="1"/>
</dbReference>
<gene>
    <name evidence="1" type="ORF">NC797_06815</name>
</gene>
<dbReference type="AlphaFoldDB" id="A0A9X3WT84"/>
<protein>
    <submittedName>
        <fullName evidence="1">DUF6282 family protein</fullName>
    </submittedName>
</protein>
<dbReference type="RefSeq" id="WP_272436022.1">
    <property type="nucleotide sequence ID" value="NZ_JAMQKB010000005.1"/>
</dbReference>
<dbReference type="InterPro" id="IPR032466">
    <property type="entry name" value="Metal_Hydrolase"/>
</dbReference>
<accession>A0A9X3WT84</accession>
<keyword evidence="2" id="KW-1185">Reference proteome</keyword>
<reference evidence="1" key="1">
    <citation type="submission" date="2022-06" db="EMBL/GenBank/DDBJ databases">
        <title>Aquibacillus sp. a new bacterium isolated from soil saline samples.</title>
        <authorList>
            <person name="Galisteo C."/>
            <person name="De La Haba R."/>
            <person name="Sanchez-Porro C."/>
            <person name="Ventosa A."/>
        </authorList>
    </citation>
    <scope>NUCLEOTIDE SEQUENCE</scope>
    <source>
        <strain evidence="1">3ASR75-11</strain>
    </source>
</reference>
<dbReference type="Proteomes" id="UP001145050">
    <property type="component" value="Unassembled WGS sequence"/>
</dbReference>
<dbReference type="Gene3D" id="3.20.20.140">
    <property type="entry name" value="Metal-dependent hydrolases"/>
    <property type="match status" value="1"/>
</dbReference>
<dbReference type="Pfam" id="PF19799">
    <property type="entry name" value="DUF6282"/>
    <property type="match status" value="1"/>
</dbReference>
<organism evidence="1 2">
    <name type="scientific">Terrihalobacillus insolitus</name>
    <dbReference type="NCBI Taxonomy" id="2950438"/>
    <lineage>
        <taxon>Bacteria</taxon>
        <taxon>Bacillati</taxon>
        <taxon>Bacillota</taxon>
        <taxon>Bacilli</taxon>
        <taxon>Bacillales</taxon>
        <taxon>Bacillaceae</taxon>
        <taxon>Terrihalobacillus</taxon>
    </lineage>
</organism>
<evidence type="ECO:0000313" key="1">
    <source>
        <dbReference type="EMBL" id="MDC3424218.1"/>
    </source>
</evidence>
<dbReference type="InterPro" id="IPR046249">
    <property type="entry name" value="DUF6282"/>
</dbReference>
<proteinExistence type="predicted"/>